<proteinExistence type="predicted"/>
<name>C9YE59_CURXX</name>
<evidence type="ECO:0000313" key="1">
    <source>
        <dbReference type="EMBL" id="CBA31744.1"/>
    </source>
</evidence>
<gene>
    <name evidence="1" type="ORF">Csp_D28650</name>
</gene>
<dbReference type="AlphaFoldDB" id="C9YE59"/>
<dbReference type="Gene3D" id="3.10.450.350">
    <property type="match status" value="2"/>
</dbReference>
<dbReference type="GO" id="GO:0016787">
    <property type="term" value="F:hydrolase activity"/>
    <property type="evidence" value="ECO:0007669"/>
    <property type="project" value="UniProtKB-KW"/>
</dbReference>
<organism evidence="1">
    <name type="scientific">Curvibacter symbiont subsp. Hydra magnipapillata</name>
    <dbReference type="NCBI Taxonomy" id="667019"/>
    <lineage>
        <taxon>Bacteria</taxon>
        <taxon>Pseudomonadati</taxon>
        <taxon>Pseudomonadota</taxon>
        <taxon>Betaproteobacteria</taxon>
        <taxon>Burkholderiales</taxon>
        <taxon>Comamonadaceae</taxon>
        <taxon>Curvibacter</taxon>
    </lineage>
</organism>
<keyword evidence="1" id="KW-0378">Hydrolase</keyword>
<protein>
    <submittedName>
        <fullName evidence="1">Uncharacterized protein</fullName>
    </submittedName>
</protein>
<accession>C9YE59</accession>
<sequence>MARAAALGQQYPKRITAIIAALLVGGTGATFAVANFAPDASDLPVRTVVETVQSDLLAARNEDITELAMRLYRSETTRSSDTADTLLKRLGVIDPQAAAYLRADAQAQSALLGRAGRNVTAEVNERQGLLKLSARWSPVDDGTFKRLTIEKTVSGFRSQVETLPLVANTRLASGVINSSLFAATDDARLPDSIATQIAEIFRVTSISTARCARATASRWCMKPWKVMANRCARGGYSAPSS</sequence>
<dbReference type="EMBL" id="FN543107">
    <property type="protein sequence ID" value="CBA31744.1"/>
    <property type="molecule type" value="Genomic_DNA"/>
</dbReference>
<reference evidence="1" key="1">
    <citation type="journal article" date="2010" name="Nature">
        <title>The Dynamic genome of Hydra.</title>
        <authorList>
            <person name="Chapman J.A."/>
            <person name="Kirkness E.F."/>
            <person name="Simakov O."/>
            <person name="Hampson S.E."/>
            <person name="Mitros T."/>
            <person name="Weinmaier T."/>
            <person name="Rattei T."/>
            <person name="Balasubramanian P.G."/>
            <person name="Borman J."/>
            <person name="Busam D."/>
            <person name="Disbennett K."/>
            <person name="Pfannkoch C."/>
            <person name="Sumin N."/>
            <person name="Sutton G."/>
            <person name="Viswanathan L."/>
            <person name="Walenz B."/>
            <person name="Goodstein D.M."/>
            <person name="Hellsten U."/>
            <person name="Kawashima T."/>
            <person name="Prochnik S.E."/>
            <person name="Putnam N.H."/>
            <person name="Shu S."/>
            <person name="Blumberg B."/>
            <person name="Dana C.E."/>
            <person name="Gee L."/>
            <person name="Kibler D.F."/>
            <person name="Law L."/>
            <person name="Lindgens D."/>
            <person name="Martinez D.E."/>
            <person name="Peng J."/>
            <person name="Wigge P.A."/>
            <person name="Bertulat B."/>
            <person name="Guder C."/>
            <person name="Nakamura Y."/>
            <person name="Ozbek S."/>
            <person name="Watanabe H."/>
            <person name="Khalturin K."/>
            <person name="Hemmrich G."/>
            <person name="Franke A."/>
            <person name="Augustin R."/>
            <person name="Fraune S."/>
            <person name="Hayakawa E."/>
            <person name="Hayakawa S."/>
            <person name="Hirose M."/>
            <person name="Hwang J."/>
            <person name="Ikeo K."/>
            <person name="Nishimiya-Fujisawa C."/>
            <person name="Ogura A."/>
            <person name="Takahashi T."/>
            <person name="Steinmetz P.R."/>
            <person name="Zhang X."/>
            <person name="Aufschnaiter R."/>
            <person name="Eder M.K."/>
            <person name="Gorny A.K."/>
            <person name="Salvenmoser W."/>
            <person name="Heimberg A.M."/>
            <person name="Wheeler B.M."/>
            <person name="Peterson K.J."/>
            <person name="Boettger A."/>
            <person name="Tischler P."/>
            <person name="Wolf A."/>
            <person name="Gojobori T."/>
            <person name="Remington K.A."/>
            <person name="Strausberg R.L."/>
            <person name="Venter J."/>
            <person name="Technau U."/>
            <person name="Hobmayer B."/>
            <person name="Bosch T.C."/>
            <person name="Holstein T.W."/>
            <person name="Fujisawa T."/>
            <person name="Bode H.R."/>
            <person name="David C.N."/>
            <person name="Rokhsar D.S."/>
            <person name="Steele R.E."/>
        </authorList>
    </citation>
    <scope>NUCLEOTIDE SEQUENCE</scope>
</reference>